<dbReference type="PANTHER" id="PTHR21310:SF15">
    <property type="entry name" value="AMINOGLYCOSIDE PHOSPHOTRANSFERASE DOMAIN-CONTAINING PROTEIN"/>
    <property type="match status" value="1"/>
</dbReference>
<evidence type="ECO:0000313" key="4">
    <source>
        <dbReference type="Proteomes" id="UP000321062"/>
    </source>
</evidence>
<feature type="region of interest" description="Disordered" evidence="1">
    <location>
        <begin position="1"/>
        <end position="31"/>
    </location>
</feature>
<dbReference type="GO" id="GO:0016740">
    <property type="term" value="F:transferase activity"/>
    <property type="evidence" value="ECO:0007669"/>
    <property type="project" value="UniProtKB-KW"/>
</dbReference>
<dbReference type="InterPro" id="IPR002575">
    <property type="entry name" value="Aminoglycoside_PTrfase"/>
</dbReference>
<organism evidence="3 4">
    <name type="scientific">Paradevosia tibetensis</name>
    <dbReference type="NCBI Taxonomy" id="1447062"/>
    <lineage>
        <taxon>Bacteria</taxon>
        <taxon>Pseudomonadati</taxon>
        <taxon>Pseudomonadota</taxon>
        <taxon>Alphaproteobacteria</taxon>
        <taxon>Hyphomicrobiales</taxon>
        <taxon>Devosiaceae</taxon>
        <taxon>Paradevosia</taxon>
    </lineage>
</organism>
<reference evidence="3 4" key="1">
    <citation type="journal article" date="2015" name="Int. J. Syst. Evol. Microbiol.">
        <title>Youhaiella tibetensis gen. nov., sp. nov., isolated from subsurface sediment.</title>
        <authorList>
            <person name="Wang Y.X."/>
            <person name="Huang F.Q."/>
            <person name="Nogi Y."/>
            <person name="Pang S.J."/>
            <person name="Wang P.K."/>
            <person name="Lv J."/>
        </authorList>
    </citation>
    <scope>NUCLEOTIDE SEQUENCE [LARGE SCALE GENOMIC DNA]</scope>
    <source>
        <strain evidence="4">fig4</strain>
    </source>
</reference>
<dbReference type="Proteomes" id="UP000321062">
    <property type="component" value="Chromosome"/>
</dbReference>
<proteinExistence type="predicted"/>
<dbReference type="SUPFAM" id="SSF56112">
    <property type="entry name" value="Protein kinase-like (PK-like)"/>
    <property type="match status" value="1"/>
</dbReference>
<evidence type="ECO:0000256" key="1">
    <source>
        <dbReference type="SAM" id="MobiDB-lite"/>
    </source>
</evidence>
<dbReference type="InterPro" id="IPR011009">
    <property type="entry name" value="Kinase-like_dom_sf"/>
</dbReference>
<keyword evidence="4" id="KW-1185">Reference proteome</keyword>
<sequence length="347" mass="37231">MPRPDGRERRARYPGGRDGADGRPYRPGLPGHLVSGPTAVEAAAAARSATGWTEARVWRFSTGSGHYVFEASGEDGPPIVIRMGLPTQRAEMAHGIQLDERLARLGVPLPTLIASGLEGAFPWVAMERFAGTDLGDVMHGLADQQLADIARAVASAQTATLAFGSEGRYGYSATAATAPHARWDQVVDASVARSRQRILTAGLFDPALADAAAAAVEAWRAPLQAQPARPFLHDTTTRNVIVTADGRFSGIVDVDDLCFGDPRWAPGLTMAALIAHRGPVAYVDHWLRAAGHADDGLFRLYVAVFLLDLMAEHGLYFNGNETPSQPEDRQRLRAAFEAALGDPRLIR</sequence>
<accession>A0A5B9DPH7</accession>
<dbReference type="InterPro" id="IPR016259">
    <property type="entry name" value="Hygromycin-B_Kinase"/>
</dbReference>
<feature type="domain" description="Aminoglycoside phosphotransferase" evidence="2">
    <location>
        <begin position="60"/>
        <end position="293"/>
    </location>
</feature>
<evidence type="ECO:0000313" key="3">
    <source>
        <dbReference type="EMBL" id="QEE21290.1"/>
    </source>
</evidence>
<gene>
    <name evidence="3" type="ORF">FNA67_14340</name>
</gene>
<dbReference type="OrthoDB" id="9797603at2"/>
<dbReference type="AlphaFoldDB" id="A0A5B9DPH7"/>
<evidence type="ECO:0000259" key="2">
    <source>
        <dbReference type="Pfam" id="PF01636"/>
    </source>
</evidence>
<dbReference type="Gene3D" id="3.90.1200.10">
    <property type="match status" value="1"/>
</dbReference>
<dbReference type="KEGG" id="yti:FNA67_14340"/>
<protein>
    <submittedName>
        <fullName evidence="3">Aminoglycoside phosphotransferase family protein</fullName>
    </submittedName>
</protein>
<dbReference type="Pfam" id="PF01636">
    <property type="entry name" value="APH"/>
    <property type="match status" value="1"/>
</dbReference>
<keyword evidence="3" id="KW-0808">Transferase</keyword>
<name>A0A5B9DPH7_9HYPH</name>
<dbReference type="InterPro" id="IPR051678">
    <property type="entry name" value="AGP_Transferase"/>
</dbReference>
<dbReference type="EMBL" id="CP041690">
    <property type="protein sequence ID" value="QEE21290.1"/>
    <property type="molecule type" value="Genomic_DNA"/>
</dbReference>
<dbReference type="PIRSF" id="PIRSF000707">
    <property type="entry name" value="Hygromycin-B_kinase"/>
    <property type="match status" value="1"/>
</dbReference>
<dbReference type="PANTHER" id="PTHR21310">
    <property type="entry name" value="AMINOGLYCOSIDE PHOSPHOTRANSFERASE-RELATED-RELATED"/>
    <property type="match status" value="1"/>
</dbReference>